<feature type="region of interest" description="Disordered" evidence="1">
    <location>
        <begin position="340"/>
        <end position="409"/>
    </location>
</feature>
<accession>A0ABD3SC61</accession>
<feature type="compositionally biased region" description="Basic and acidic residues" evidence="1">
    <location>
        <begin position="311"/>
        <end position="323"/>
    </location>
</feature>
<evidence type="ECO:0000313" key="3">
    <source>
        <dbReference type="Proteomes" id="UP001530377"/>
    </source>
</evidence>
<protein>
    <submittedName>
        <fullName evidence="2">Uncharacterized protein</fullName>
    </submittedName>
</protein>
<reference evidence="2 3" key="1">
    <citation type="submission" date="2024-10" db="EMBL/GenBank/DDBJ databases">
        <title>Updated reference genomes for cyclostephanoid diatoms.</title>
        <authorList>
            <person name="Roberts W.R."/>
            <person name="Alverson A.J."/>
        </authorList>
    </citation>
    <scope>NUCLEOTIDE SEQUENCE [LARGE SCALE GENOMIC DNA]</scope>
    <source>
        <strain evidence="2 3">AJA228-03</strain>
    </source>
</reference>
<comment type="caution">
    <text evidence="2">The sequence shown here is derived from an EMBL/GenBank/DDBJ whole genome shotgun (WGS) entry which is preliminary data.</text>
</comment>
<keyword evidence="3" id="KW-1185">Reference proteome</keyword>
<feature type="compositionally biased region" description="Low complexity" evidence="1">
    <location>
        <begin position="92"/>
        <end position="104"/>
    </location>
</feature>
<dbReference type="Proteomes" id="UP001530377">
    <property type="component" value="Unassembled WGS sequence"/>
</dbReference>
<feature type="region of interest" description="Disordered" evidence="1">
    <location>
        <begin position="72"/>
        <end position="130"/>
    </location>
</feature>
<dbReference type="EMBL" id="JALLPB020000074">
    <property type="protein sequence ID" value="KAL3822113.1"/>
    <property type="molecule type" value="Genomic_DNA"/>
</dbReference>
<proteinExistence type="predicted"/>
<organism evidence="2 3">
    <name type="scientific">Cyclostephanos tholiformis</name>
    <dbReference type="NCBI Taxonomy" id="382380"/>
    <lineage>
        <taxon>Eukaryota</taxon>
        <taxon>Sar</taxon>
        <taxon>Stramenopiles</taxon>
        <taxon>Ochrophyta</taxon>
        <taxon>Bacillariophyta</taxon>
        <taxon>Coscinodiscophyceae</taxon>
        <taxon>Thalassiosirophycidae</taxon>
        <taxon>Stephanodiscales</taxon>
        <taxon>Stephanodiscaceae</taxon>
        <taxon>Cyclostephanos</taxon>
    </lineage>
</organism>
<feature type="compositionally biased region" description="Basic and acidic residues" evidence="1">
    <location>
        <begin position="76"/>
        <end position="87"/>
    </location>
</feature>
<gene>
    <name evidence="2" type="ORF">ACHAXA_011891</name>
</gene>
<dbReference type="AlphaFoldDB" id="A0ABD3SC61"/>
<evidence type="ECO:0000313" key="2">
    <source>
        <dbReference type="EMBL" id="KAL3822113.1"/>
    </source>
</evidence>
<evidence type="ECO:0000256" key="1">
    <source>
        <dbReference type="SAM" id="MobiDB-lite"/>
    </source>
</evidence>
<name>A0ABD3SC61_9STRA</name>
<feature type="region of interest" description="Disordered" evidence="1">
    <location>
        <begin position="422"/>
        <end position="446"/>
    </location>
</feature>
<sequence>MDPGGHATLTSIHTSNVTGMPDRVDVKYVLGGRERGVELIYVRAHVELVRGSRGRRRDEKMNISSLGGDEAVAVVGRERGGAEKKNEGGGATTKTKTPSNKKGSSSGGKGKRRALSSIDGNGSGRGDSPVPVVVEEEEDEAEEGGAVGTAIKEETRTLKIRKRKSAVSSLASSSSYAPARTEEDATDFVDRMMMMTSTSTGGMKKNAAPRGAGGMGIDKMTKKGEKARGAIIVASATVTATKEEKKSAPPNKRLQQFGVMSQEGVQFKPTTTKKSAPVKRRMRGGATALALAAEEAKEDVAHPPSSSHAKSPLDERQSTRHDGPVLVRYSPNSILAVRAAHAKTKSSSTHHPRSTISIGYSPSLPPGTLSPNEKGKRHSRELERKAARTKNSQVSLMLPGPQSSLLSSSPKSRAIECIKAFGKESSSGKGKEEGPTCPPSPSSPSAIEYAISRRKSSSLGKGTMVLQGLYKRECERAGEFVDYMTAATSIGKTVGVASATSSSSPESAADDGGYLELTLNRDRMRLFNSFLSEILFKQRVEMMDVEEMIAKMNALDNNPPNEKPFTLLEIKPYLKNLHDSGRIFMVEDEGRNGVVYTI</sequence>
<feature type="compositionally biased region" description="Low complexity" evidence="1">
    <location>
        <begin position="395"/>
        <end position="409"/>
    </location>
</feature>
<feature type="region of interest" description="Disordered" evidence="1">
    <location>
        <begin position="292"/>
        <end position="327"/>
    </location>
</feature>
<feature type="compositionally biased region" description="Basic residues" evidence="1">
    <location>
        <begin position="340"/>
        <end position="353"/>
    </location>
</feature>